<evidence type="ECO:0000259" key="5">
    <source>
        <dbReference type="Pfam" id="PF04500"/>
    </source>
</evidence>
<proteinExistence type="predicted"/>
<keyword evidence="1" id="KW-0479">Metal-binding</keyword>
<dbReference type="AlphaFoldDB" id="A0A1B0F976"/>
<feature type="domain" description="FLYWCH-type" evidence="5">
    <location>
        <begin position="135"/>
        <end position="195"/>
    </location>
</feature>
<dbReference type="PhylomeDB" id="A0A1B0F976"/>
<dbReference type="EMBL" id="CCAG010009852">
    <property type="status" value="NOT_ANNOTATED_CDS"/>
    <property type="molecule type" value="Genomic_DNA"/>
</dbReference>
<dbReference type="VEuPathDB" id="VectorBase:GMOY000036"/>
<evidence type="ECO:0000256" key="2">
    <source>
        <dbReference type="ARBA" id="ARBA00022771"/>
    </source>
</evidence>
<dbReference type="Gene3D" id="2.20.25.240">
    <property type="match status" value="3"/>
</dbReference>
<evidence type="ECO:0000313" key="6">
    <source>
        <dbReference type="EnsemblMetazoa" id="GMOY000036-PA"/>
    </source>
</evidence>
<evidence type="ECO:0000256" key="1">
    <source>
        <dbReference type="ARBA" id="ARBA00022723"/>
    </source>
</evidence>
<protein>
    <recommendedName>
        <fullName evidence="5">FLYWCH-type domain-containing protein</fullName>
    </recommendedName>
</protein>
<evidence type="ECO:0000256" key="4">
    <source>
        <dbReference type="SAM" id="MobiDB-lite"/>
    </source>
</evidence>
<feature type="domain" description="FLYWCH-type" evidence="5">
    <location>
        <begin position="218"/>
        <end position="279"/>
    </location>
</feature>
<dbReference type="Proteomes" id="UP000092444">
    <property type="component" value="Unassembled WGS sequence"/>
</dbReference>
<dbReference type="Pfam" id="PF04500">
    <property type="entry name" value="FLYWCH"/>
    <property type="match status" value="3"/>
</dbReference>
<reference evidence="6" key="1">
    <citation type="submission" date="2020-05" db="UniProtKB">
        <authorList>
            <consortium name="EnsemblMetazoa"/>
        </authorList>
    </citation>
    <scope>IDENTIFICATION</scope>
    <source>
        <strain evidence="6">Yale</strain>
    </source>
</reference>
<dbReference type="EnsemblMetazoa" id="GMOY000036-RA">
    <property type="protein sequence ID" value="GMOY000036-PA"/>
    <property type="gene ID" value="GMOY000036"/>
</dbReference>
<keyword evidence="7" id="KW-1185">Reference proteome</keyword>
<evidence type="ECO:0000256" key="3">
    <source>
        <dbReference type="ARBA" id="ARBA00022833"/>
    </source>
</evidence>
<keyword evidence="2" id="KW-0863">Zinc-finger</keyword>
<dbReference type="InterPro" id="IPR007588">
    <property type="entry name" value="Znf_FLYWCH"/>
</dbReference>
<feature type="region of interest" description="Disordered" evidence="4">
    <location>
        <begin position="321"/>
        <end position="343"/>
    </location>
</feature>
<sequence>MLMSLTVGNFLITYITGFRGSRKLKVGDYTFTRNKASGNKTYWSCARAGIHKCKARAVTIDEDFHHDVVLKYISIRTFEYSVAGIKLEVEDANETFLDAVGFNGIRKSTVKSGLSKRKPSFLESRTLDDWGNIKYVNTNRGNKLLFFEGQRFIKNNIYGSNIYWKCTKWHKNCKARAITSLEVPSKCVIKGVHNHPLISEDWIGHGQYTGREPKIQFSVSKRGGQLLWLDGLKYFRNNENRSNLFWRCQWYYRRIRCPVLICMNKYDVNDFRQIHKHCHIKSSKKQAQQKQYRPQDIEKLNKNATTIITEENHVIIMEEEEDIAVDEEGQEEEEEEKVKNDRQ</sequence>
<dbReference type="GO" id="GO:0008270">
    <property type="term" value="F:zinc ion binding"/>
    <property type="evidence" value="ECO:0007669"/>
    <property type="project" value="UniProtKB-KW"/>
</dbReference>
<organism evidence="6 7">
    <name type="scientific">Glossina morsitans morsitans</name>
    <name type="common">Savannah tsetse fly</name>
    <dbReference type="NCBI Taxonomy" id="37546"/>
    <lineage>
        <taxon>Eukaryota</taxon>
        <taxon>Metazoa</taxon>
        <taxon>Ecdysozoa</taxon>
        <taxon>Arthropoda</taxon>
        <taxon>Hexapoda</taxon>
        <taxon>Insecta</taxon>
        <taxon>Pterygota</taxon>
        <taxon>Neoptera</taxon>
        <taxon>Endopterygota</taxon>
        <taxon>Diptera</taxon>
        <taxon>Brachycera</taxon>
        <taxon>Muscomorpha</taxon>
        <taxon>Hippoboscoidea</taxon>
        <taxon>Glossinidae</taxon>
        <taxon>Glossina</taxon>
    </lineage>
</organism>
<accession>A0A1B0F976</accession>
<feature type="compositionally biased region" description="Acidic residues" evidence="4">
    <location>
        <begin position="321"/>
        <end position="335"/>
    </location>
</feature>
<dbReference type="STRING" id="37546.A0A1B0F976"/>
<name>A0A1B0F976_GLOMM</name>
<keyword evidence="3" id="KW-0862">Zinc</keyword>
<evidence type="ECO:0000313" key="7">
    <source>
        <dbReference type="Proteomes" id="UP000092444"/>
    </source>
</evidence>
<feature type="domain" description="FLYWCH-type" evidence="5">
    <location>
        <begin position="14"/>
        <end position="63"/>
    </location>
</feature>